<gene>
    <name evidence="1" type="ORF">ADINL_0544</name>
</gene>
<dbReference type="AlphaFoldDB" id="A0A063Y6Z1"/>
<dbReference type="EMBL" id="JMSZ01000015">
    <property type="protein sequence ID" value="KDE40895.1"/>
    <property type="molecule type" value="Genomic_DNA"/>
</dbReference>
<sequence length="201" mass="22010">MIATPLFAGTDNFRFALPESYQPFSMTAHAVHHGNALVMMPEQVSAPWQASGFRNIRVLVLTDSPEAAGFSLNAQGIRAYASSILNNLSSDCEQATVNVGSAVQLPGGLGIDWRRHCRSLSADGMYLAEQGRLFFSNTGVYGLSQFGFSRNSQASMAEAERHWFAKFVFNSNFCSSGINCGDEGYFKHWVEYQPVALSTSE</sequence>
<protein>
    <submittedName>
        <fullName evidence="1">Uncharacterized protein</fullName>
    </submittedName>
</protein>
<reference evidence="1 2" key="1">
    <citation type="journal article" date="2005" name="Int. J. Syst. Evol. Microbiol.">
        <title>Nitrincola lacisaponensis gen. nov., sp. nov., a novel alkaliphilic bacterium isolated from an alkaline, saline lake.</title>
        <authorList>
            <person name="Dimitriu P.A."/>
            <person name="Shukla S.K."/>
            <person name="Conradt J."/>
            <person name="Marquez M.C."/>
            <person name="Ventosa A."/>
            <person name="Maglia A."/>
            <person name="Peyton B.M."/>
            <person name="Pinkart H.C."/>
            <person name="Mormile M.R."/>
        </authorList>
    </citation>
    <scope>NUCLEOTIDE SEQUENCE [LARGE SCALE GENOMIC DNA]</scope>
    <source>
        <strain evidence="1 2">4CA</strain>
    </source>
</reference>
<dbReference type="STRING" id="267850.ADINL_0544"/>
<evidence type="ECO:0000313" key="1">
    <source>
        <dbReference type="EMBL" id="KDE40895.1"/>
    </source>
</evidence>
<name>A0A063Y6Z1_9GAMM</name>
<comment type="caution">
    <text evidence="1">The sequence shown here is derived from an EMBL/GenBank/DDBJ whole genome shotgun (WGS) entry which is preliminary data.</text>
</comment>
<proteinExistence type="predicted"/>
<accession>A0A063Y6Z1</accession>
<organism evidence="1 2">
    <name type="scientific">Nitrincola lacisaponensis</name>
    <dbReference type="NCBI Taxonomy" id="267850"/>
    <lineage>
        <taxon>Bacteria</taxon>
        <taxon>Pseudomonadati</taxon>
        <taxon>Pseudomonadota</taxon>
        <taxon>Gammaproteobacteria</taxon>
        <taxon>Oceanospirillales</taxon>
        <taxon>Oceanospirillaceae</taxon>
        <taxon>Nitrincola</taxon>
    </lineage>
</organism>
<keyword evidence="2" id="KW-1185">Reference proteome</keyword>
<evidence type="ECO:0000313" key="2">
    <source>
        <dbReference type="Proteomes" id="UP000027318"/>
    </source>
</evidence>
<dbReference type="Proteomes" id="UP000027318">
    <property type="component" value="Unassembled WGS sequence"/>
</dbReference>